<accession>A0A8H7ZHV1</accession>
<sequence length="135" mass="15654">MANLASRNTETRSSILRRYALFASIAIALFITGKKHIAYKKELRHQKENDSDINNSDNEFEISVRRPGFPENNPNLNYDDEGRQSKYIGSGFAYSTRRPGDRLSLYNVLKQTYWPDDKEKEAQYYSPAPEDKVIK</sequence>
<feature type="region of interest" description="Disordered" evidence="1">
    <location>
        <begin position="44"/>
        <end position="83"/>
    </location>
</feature>
<keyword evidence="2" id="KW-0472">Membrane</keyword>
<protein>
    <submittedName>
        <fullName evidence="3">Uncharacterized protein</fullName>
    </submittedName>
</protein>
<evidence type="ECO:0000313" key="3">
    <source>
        <dbReference type="EMBL" id="KAG5419373.1"/>
    </source>
</evidence>
<comment type="caution">
    <text evidence="3">The sequence shown here is derived from an EMBL/GenBank/DDBJ whole genome shotgun (WGS) entry which is preliminary data.</text>
</comment>
<dbReference type="EMBL" id="JAEOAQ010000003">
    <property type="protein sequence ID" value="KAG5419373.1"/>
    <property type="molecule type" value="Genomic_DNA"/>
</dbReference>
<dbReference type="GeneID" id="93651769"/>
<organism evidence="3 4">
    <name type="scientific">Candida metapsilosis</name>
    <dbReference type="NCBI Taxonomy" id="273372"/>
    <lineage>
        <taxon>Eukaryota</taxon>
        <taxon>Fungi</taxon>
        <taxon>Dikarya</taxon>
        <taxon>Ascomycota</taxon>
        <taxon>Saccharomycotina</taxon>
        <taxon>Pichiomycetes</taxon>
        <taxon>Debaryomycetaceae</taxon>
        <taxon>Candida/Lodderomyces clade</taxon>
        <taxon>Candida</taxon>
    </lineage>
</organism>
<name>A0A8H7ZHV1_9ASCO</name>
<evidence type="ECO:0000256" key="1">
    <source>
        <dbReference type="SAM" id="MobiDB-lite"/>
    </source>
</evidence>
<evidence type="ECO:0000256" key="2">
    <source>
        <dbReference type="SAM" id="Phobius"/>
    </source>
</evidence>
<dbReference type="AlphaFoldDB" id="A0A8H7ZHV1"/>
<gene>
    <name evidence="3" type="ORF">I9W82_003140</name>
</gene>
<proteinExistence type="predicted"/>
<evidence type="ECO:0000313" key="4">
    <source>
        <dbReference type="Proteomes" id="UP000669133"/>
    </source>
</evidence>
<keyword evidence="2" id="KW-0812">Transmembrane</keyword>
<dbReference type="Proteomes" id="UP000669133">
    <property type="component" value="Unassembled WGS sequence"/>
</dbReference>
<dbReference type="OrthoDB" id="3999982at2759"/>
<reference evidence="3 4" key="1">
    <citation type="submission" date="2020-12" db="EMBL/GenBank/DDBJ databases">
        <title>Effect of drift, selection, and recombination on the evolution of hybrid genomes in Candida yeast pathogens.</title>
        <authorList>
            <person name="Mixao V."/>
            <person name="Ksiezopolska E."/>
            <person name="Saus E."/>
            <person name="Boekhout T."/>
            <person name="Gacser A."/>
            <person name="Gabaldon T."/>
        </authorList>
    </citation>
    <scope>NUCLEOTIDE SEQUENCE [LARGE SCALE GENOMIC DNA]</scope>
    <source>
        <strain evidence="3 4">BP57</strain>
    </source>
</reference>
<keyword evidence="2" id="KW-1133">Transmembrane helix</keyword>
<feature type="transmembrane region" description="Helical" evidence="2">
    <location>
        <begin position="15"/>
        <end position="33"/>
    </location>
</feature>
<dbReference type="RefSeq" id="XP_067548489.1">
    <property type="nucleotide sequence ID" value="XM_067692074.1"/>
</dbReference>
<keyword evidence="4" id="KW-1185">Reference proteome</keyword>